<dbReference type="SUPFAM" id="SSF52200">
    <property type="entry name" value="Toll/Interleukin receptor TIR domain"/>
    <property type="match status" value="1"/>
</dbReference>
<evidence type="ECO:0000256" key="18">
    <source>
        <dbReference type="SAM" id="SignalP"/>
    </source>
</evidence>
<feature type="domain" description="TIR" evidence="19">
    <location>
        <begin position="665"/>
        <end position="808"/>
    </location>
</feature>
<evidence type="ECO:0000256" key="10">
    <source>
        <dbReference type="ARBA" id="ARBA00023027"/>
    </source>
</evidence>
<keyword evidence="9 17" id="KW-1133">Transmembrane helix</keyword>
<dbReference type="PROSITE" id="PS50104">
    <property type="entry name" value="TIR"/>
    <property type="match status" value="1"/>
</dbReference>
<dbReference type="InterPro" id="IPR035897">
    <property type="entry name" value="Toll_tir_struct_dom_sf"/>
</dbReference>
<name>A0AAN7XIH6_ELEMC</name>
<comment type="subcellular location">
    <subcellularLocation>
        <location evidence="1">Membrane</location>
        <topology evidence="1">Single-pass type I membrane protein</topology>
    </subcellularLocation>
</comment>
<evidence type="ECO:0000313" key="20">
    <source>
        <dbReference type="EMBL" id="KAK5861722.1"/>
    </source>
</evidence>
<keyword evidence="15" id="KW-1015">Disulfide bond</keyword>
<keyword evidence="13" id="KW-0325">Glycoprotein</keyword>
<evidence type="ECO:0000256" key="1">
    <source>
        <dbReference type="ARBA" id="ARBA00004479"/>
    </source>
</evidence>
<dbReference type="GO" id="GO:0006954">
    <property type="term" value="P:inflammatory response"/>
    <property type="evidence" value="ECO:0007669"/>
    <property type="project" value="UniProtKB-KW"/>
</dbReference>
<evidence type="ECO:0000256" key="2">
    <source>
        <dbReference type="ARBA" id="ARBA00009634"/>
    </source>
</evidence>
<evidence type="ECO:0000256" key="13">
    <source>
        <dbReference type="ARBA" id="ARBA00023180"/>
    </source>
</evidence>
<keyword evidence="6 18" id="KW-0732">Signal</keyword>
<keyword evidence="12" id="KW-0675">Receptor</keyword>
<evidence type="ECO:0000256" key="16">
    <source>
        <dbReference type="SAM" id="MobiDB-lite"/>
    </source>
</evidence>
<evidence type="ECO:0000259" key="19">
    <source>
        <dbReference type="PROSITE" id="PS50104"/>
    </source>
</evidence>
<dbReference type="SMART" id="SM00255">
    <property type="entry name" value="TIR"/>
    <property type="match status" value="1"/>
</dbReference>
<dbReference type="FunFam" id="3.40.50.10140:FF:000001">
    <property type="entry name" value="Toll-like receptor 2"/>
    <property type="match status" value="1"/>
</dbReference>
<dbReference type="Pfam" id="PF13855">
    <property type="entry name" value="LRR_8"/>
    <property type="match status" value="2"/>
</dbReference>
<evidence type="ECO:0000256" key="17">
    <source>
        <dbReference type="SAM" id="Phobius"/>
    </source>
</evidence>
<dbReference type="PROSITE" id="PS51450">
    <property type="entry name" value="LRR"/>
    <property type="match status" value="2"/>
</dbReference>
<evidence type="ECO:0000256" key="4">
    <source>
        <dbReference type="ARBA" id="ARBA00022614"/>
    </source>
</evidence>
<dbReference type="InterPro" id="IPR032675">
    <property type="entry name" value="LRR_dom_sf"/>
</dbReference>
<dbReference type="AlphaFoldDB" id="A0AAN7XIH6"/>
<dbReference type="PANTHER" id="PTHR24365:SF26">
    <property type="entry name" value="TOLL-LIKE RECEPTOR 18"/>
    <property type="match status" value="1"/>
</dbReference>
<keyword evidence="5 17" id="KW-0812">Transmembrane</keyword>
<keyword evidence="4" id="KW-0433">Leucine-rich repeat</keyword>
<comment type="similarity">
    <text evidence="2">Belongs to the Toll-like receptor family.</text>
</comment>
<evidence type="ECO:0000256" key="15">
    <source>
        <dbReference type="PIRSR" id="PIRSR037595-2"/>
    </source>
</evidence>
<feature type="transmembrane region" description="Helical" evidence="17">
    <location>
        <begin position="611"/>
        <end position="634"/>
    </location>
</feature>
<evidence type="ECO:0000313" key="21">
    <source>
        <dbReference type="Proteomes" id="UP001346869"/>
    </source>
</evidence>
<evidence type="ECO:0000256" key="6">
    <source>
        <dbReference type="ARBA" id="ARBA00022729"/>
    </source>
</evidence>
<sequence>MTWRLVHLNALLLLGALASPTPSSPRTTHTDGASCRIYKSGRSADCLGRQYENVPWRQFPSTLEEIDLSYNKLQAVRVDDFLRLPQLRTLKLQYNNISHIDKDAFKMNTLLEHLNIFNNSLEEIPATALSPLLNLKKLYMSNNLYKNASLADSFSKFVKLQVLSMGGALVMGLKKADLQALKNMKLQEFAIKCSSNLSYYEPGSLEAINTRDMGFDMAIDQLPNALPYMLQDIANKSFRAIQFRNIFEFMYYMGDEDIFKGLKDVRAQQLVFHRGKFNENLLSMALMNLQDAHIKRLRLQYIDFARSPTFVDSGAGSSITNLALDKLDLWYISNPDILRFDWRFTWLNKVKELSIQHVYFNFVPCDAWVEMEGVELLDISDNRLNNEFVFNKQCDYRGALPNLHTFNMSTNVLTSLRDLSLLTKEFKQLQMLDFSHNQMGSAEKSQDCVWPKNITRIIAHHNQFVSEALQCLPTTVHYLDLSYCDLDQLDMMYFEKATDLKELLLSGNKIKFIPYKWKSLSLQSLTLDGNSFGLISKASFQDMPRLSQLRAGNNPFHCTCELHAFVQDAISKARVNLTDWPWNYRCYHPEALLNTVISKFFPSQVACDTRLVIIICVVTTAAVILILMLICYIFDLPWYTKATYQIIRAKYRHHKEKAAGELENFTYHAFISYSHSDADWVRGQLLPSLENNKNPYRLCIHERDFMPGKWIIDNIIDNIESSRKVIFVLSRHFVNSEWCNYELYFTQQRAMGKTFGDVILVMMEPMDPGSIPSKYCRLKKMLSTKTYLEWPQQVNQQAFFWAQLRSVLGKPATTREERHSVKSRTSSVGEVSVIGPPIEDTRPEVGRPNADEEAVPKDEIIKRNNNELSNQRQIPEAF</sequence>
<dbReference type="GO" id="GO:0045087">
    <property type="term" value="P:innate immune response"/>
    <property type="evidence" value="ECO:0007669"/>
    <property type="project" value="UniProtKB-KW"/>
</dbReference>
<evidence type="ECO:0000256" key="9">
    <source>
        <dbReference type="ARBA" id="ARBA00022989"/>
    </source>
</evidence>
<feature type="chain" id="PRO_5042945097" description="TIR domain-containing protein" evidence="18">
    <location>
        <begin position="19"/>
        <end position="878"/>
    </location>
</feature>
<feature type="disulfide bond" evidence="15">
    <location>
        <begin position="365"/>
        <end position="394"/>
    </location>
</feature>
<proteinExistence type="inferred from homology"/>
<dbReference type="InterPro" id="IPR000157">
    <property type="entry name" value="TIR_dom"/>
</dbReference>
<dbReference type="PRINTS" id="PR01537">
    <property type="entry name" value="INTRLKN1R1F"/>
</dbReference>
<dbReference type="PIRSF" id="PIRSF037595">
    <property type="entry name" value="Toll-like_receptor"/>
    <property type="match status" value="1"/>
</dbReference>
<reference evidence="20 21" key="2">
    <citation type="journal article" date="2023" name="Mol. Biol. Evol.">
        <title>Genomics of Secondarily Temperate Adaptation in the Only Non-Antarctic Icefish.</title>
        <authorList>
            <person name="Rivera-Colon A.G."/>
            <person name="Rayamajhi N."/>
            <person name="Minhas B.F."/>
            <person name="Madrigal G."/>
            <person name="Bilyk K.T."/>
            <person name="Yoon V."/>
            <person name="Hune M."/>
            <person name="Gregory S."/>
            <person name="Cheng C.H.C."/>
            <person name="Catchen J.M."/>
        </authorList>
    </citation>
    <scope>NUCLEOTIDE SEQUENCE [LARGE SCALE GENOMIC DNA]</scope>
    <source>
        <strain evidence="20">JMC-PN-2008</strain>
    </source>
</reference>
<feature type="disulfide bond" evidence="15">
    <location>
        <begin position="448"/>
        <end position="471"/>
    </location>
</feature>
<evidence type="ECO:0000256" key="3">
    <source>
        <dbReference type="ARBA" id="ARBA00022588"/>
    </source>
</evidence>
<feature type="compositionally biased region" description="Polar residues" evidence="16">
    <location>
        <begin position="866"/>
        <end position="878"/>
    </location>
</feature>
<evidence type="ECO:0000256" key="5">
    <source>
        <dbReference type="ARBA" id="ARBA00022692"/>
    </source>
</evidence>
<dbReference type="EMBL" id="JAUZQC010000012">
    <property type="protein sequence ID" value="KAK5861722.1"/>
    <property type="molecule type" value="Genomic_DNA"/>
</dbReference>
<evidence type="ECO:0000256" key="12">
    <source>
        <dbReference type="ARBA" id="ARBA00023170"/>
    </source>
</evidence>
<keyword evidence="3" id="KW-0399">Innate immunity</keyword>
<dbReference type="Gene3D" id="3.80.10.10">
    <property type="entry name" value="Ribonuclease Inhibitor"/>
    <property type="match status" value="1"/>
</dbReference>
<dbReference type="GO" id="GO:0005886">
    <property type="term" value="C:plasma membrane"/>
    <property type="evidence" value="ECO:0007669"/>
    <property type="project" value="TreeGrafter"/>
</dbReference>
<dbReference type="FunFam" id="3.80.10.10:FF:000046">
    <property type="entry name" value="Toll-like receptor 2"/>
    <property type="match status" value="1"/>
</dbReference>
<organism evidence="20 21">
    <name type="scientific">Eleginops maclovinus</name>
    <name type="common">Patagonian blennie</name>
    <name type="synonym">Eleginus maclovinus</name>
    <dbReference type="NCBI Taxonomy" id="56733"/>
    <lineage>
        <taxon>Eukaryota</taxon>
        <taxon>Metazoa</taxon>
        <taxon>Chordata</taxon>
        <taxon>Craniata</taxon>
        <taxon>Vertebrata</taxon>
        <taxon>Euteleostomi</taxon>
        <taxon>Actinopterygii</taxon>
        <taxon>Neopterygii</taxon>
        <taxon>Teleostei</taxon>
        <taxon>Neoteleostei</taxon>
        <taxon>Acanthomorphata</taxon>
        <taxon>Eupercaria</taxon>
        <taxon>Perciformes</taxon>
        <taxon>Notothenioidei</taxon>
        <taxon>Eleginopidae</taxon>
        <taxon>Eleginops</taxon>
    </lineage>
</organism>
<keyword evidence="21" id="KW-1185">Reference proteome</keyword>
<evidence type="ECO:0000256" key="7">
    <source>
        <dbReference type="ARBA" id="ARBA00022737"/>
    </source>
</evidence>
<dbReference type="GO" id="GO:0004888">
    <property type="term" value="F:transmembrane signaling receptor activity"/>
    <property type="evidence" value="ECO:0007669"/>
    <property type="project" value="InterPro"/>
</dbReference>
<evidence type="ECO:0000256" key="11">
    <source>
        <dbReference type="ARBA" id="ARBA00023136"/>
    </source>
</evidence>
<dbReference type="InterPro" id="IPR003591">
    <property type="entry name" value="Leu-rich_rpt_typical-subtyp"/>
</dbReference>
<dbReference type="SUPFAM" id="SSF52058">
    <property type="entry name" value="L domain-like"/>
    <property type="match status" value="1"/>
</dbReference>
<keyword evidence="14" id="KW-0395">Inflammatory response</keyword>
<evidence type="ECO:0000256" key="8">
    <source>
        <dbReference type="ARBA" id="ARBA00022859"/>
    </source>
</evidence>
<keyword evidence="8" id="KW-0391">Immunity</keyword>
<dbReference type="GO" id="GO:0002224">
    <property type="term" value="P:toll-like receptor signaling pathway"/>
    <property type="evidence" value="ECO:0007669"/>
    <property type="project" value="InterPro"/>
</dbReference>
<feature type="signal peptide" evidence="18">
    <location>
        <begin position="1"/>
        <end position="18"/>
    </location>
</feature>
<keyword evidence="7" id="KW-0677">Repeat</keyword>
<keyword evidence="11 17" id="KW-0472">Membrane</keyword>
<dbReference type="Pfam" id="PF01582">
    <property type="entry name" value="TIR"/>
    <property type="match status" value="1"/>
</dbReference>
<dbReference type="PANTHER" id="PTHR24365">
    <property type="entry name" value="TOLL-LIKE RECEPTOR"/>
    <property type="match status" value="1"/>
</dbReference>
<dbReference type="InterPro" id="IPR001611">
    <property type="entry name" value="Leu-rich_rpt"/>
</dbReference>
<comment type="caution">
    <text evidence="20">The sequence shown here is derived from an EMBL/GenBank/DDBJ whole genome shotgun (WGS) entry which is preliminary data.</text>
</comment>
<gene>
    <name evidence="20" type="ORF">PBY51_017177</name>
</gene>
<reference evidence="20 21" key="1">
    <citation type="journal article" date="2023" name="Genes (Basel)">
        <title>Chromosome-Level Genome Assembly and Circadian Gene Repertoire of the Patagonia Blennie Eleginops maclovinus-The Closest Ancestral Proxy of Antarctic Cryonotothenioids.</title>
        <authorList>
            <person name="Cheng C.C."/>
            <person name="Rivera-Colon A.G."/>
            <person name="Minhas B.F."/>
            <person name="Wilson L."/>
            <person name="Rayamajhi N."/>
            <person name="Vargas-Chacoff L."/>
            <person name="Catchen J.M."/>
        </authorList>
    </citation>
    <scope>NUCLEOTIDE SEQUENCE [LARGE SCALE GENOMIC DNA]</scope>
    <source>
        <strain evidence="20">JMC-PN-2008</strain>
    </source>
</reference>
<dbReference type="InterPro" id="IPR017241">
    <property type="entry name" value="Toll-like_receptor"/>
</dbReference>
<feature type="compositionally biased region" description="Basic and acidic residues" evidence="16">
    <location>
        <begin position="854"/>
        <end position="865"/>
    </location>
</feature>
<dbReference type="Gene3D" id="3.40.50.10140">
    <property type="entry name" value="Toll/interleukin-1 receptor homology (TIR) domain"/>
    <property type="match status" value="1"/>
</dbReference>
<dbReference type="SMART" id="SM00369">
    <property type="entry name" value="LRR_TYP"/>
    <property type="match status" value="5"/>
</dbReference>
<evidence type="ECO:0000256" key="14">
    <source>
        <dbReference type="ARBA" id="ARBA00023198"/>
    </source>
</evidence>
<feature type="region of interest" description="Disordered" evidence="16">
    <location>
        <begin position="812"/>
        <end position="878"/>
    </location>
</feature>
<accession>A0AAN7XIH6</accession>
<keyword evidence="10" id="KW-0520">NAD</keyword>
<protein>
    <recommendedName>
        <fullName evidence="19">TIR domain-containing protein</fullName>
    </recommendedName>
</protein>
<dbReference type="Proteomes" id="UP001346869">
    <property type="component" value="Unassembled WGS sequence"/>
</dbReference>